<dbReference type="PROSITE" id="PS51318">
    <property type="entry name" value="TAT"/>
    <property type="match status" value="1"/>
</dbReference>
<sequence>MRDLAESSRRRRALAAIAGAALLVGIGLAPAAQVSDASFTDAEQAQTTFTARLLPPQITSIPTCIRPPVLGGSFMKVTWEWPAVTPYSSFSGSNVEWRVGTNVIVPTVTGPDAQGRYTADITTGLLSGLLGSLLGADIVLEMRTTYGTWKTSTTPTTVTYNAPLLSTAVSCTPANGT</sequence>
<organism evidence="1 2">
    <name type="scientific">Microbacterium phyllosphaerae</name>
    <dbReference type="NCBI Taxonomy" id="124798"/>
    <lineage>
        <taxon>Bacteria</taxon>
        <taxon>Bacillati</taxon>
        <taxon>Actinomycetota</taxon>
        <taxon>Actinomycetes</taxon>
        <taxon>Micrococcales</taxon>
        <taxon>Microbacteriaceae</taxon>
        <taxon>Microbacterium</taxon>
    </lineage>
</organism>
<dbReference type="Proteomes" id="UP000703720">
    <property type="component" value="Unassembled WGS sequence"/>
</dbReference>
<gene>
    <name evidence="1" type="ORF">JOF42_003121</name>
</gene>
<keyword evidence="2" id="KW-1185">Reference proteome</keyword>
<protein>
    <submittedName>
        <fullName evidence="1">Uncharacterized protein</fullName>
    </submittedName>
</protein>
<name>A0ABS4WTT6_9MICO</name>
<dbReference type="EMBL" id="JAGIOA010000001">
    <property type="protein sequence ID" value="MBP2379626.1"/>
    <property type="molecule type" value="Genomic_DNA"/>
</dbReference>
<reference evidence="1 2" key="1">
    <citation type="submission" date="2021-03" db="EMBL/GenBank/DDBJ databases">
        <title>Sequencing the genomes of 1000 actinobacteria strains.</title>
        <authorList>
            <person name="Klenk H.-P."/>
        </authorList>
    </citation>
    <scope>NUCLEOTIDE SEQUENCE [LARGE SCALE GENOMIC DNA]</scope>
    <source>
        <strain evidence="1 2">DSM 13468</strain>
    </source>
</reference>
<proteinExistence type="predicted"/>
<dbReference type="RefSeq" id="WP_210098678.1">
    <property type="nucleotide sequence ID" value="NZ_BAAAIO010000002.1"/>
</dbReference>
<evidence type="ECO:0000313" key="2">
    <source>
        <dbReference type="Proteomes" id="UP000703720"/>
    </source>
</evidence>
<evidence type="ECO:0000313" key="1">
    <source>
        <dbReference type="EMBL" id="MBP2379626.1"/>
    </source>
</evidence>
<dbReference type="InterPro" id="IPR006311">
    <property type="entry name" value="TAT_signal"/>
</dbReference>
<accession>A0ABS4WTT6</accession>
<comment type="caution">
    <text evidence="1">The sequence shown here is derived from an EMBL/GenBank/DDBJ whole genome shotgun (WGS) entry which is preliminary data.</text>
</comment>